<accession>A0A6J5PN62</accession>
<dbReference type="EMBL" id="LR796889">
    <property type="protein sequence ID" value="CAB4173309.1"/>
    <property type="molecule type" value="Genomic_DNA"/>
</dbReference>
<sequence>MSRIQQQRCGLEALCGWDAVFEHEGFFLQVWPIGHAGLNVIDIGYSKPVSLPQLCATAPDVIVGLFLLSPVVDLLKKHELERDRVSEVDWREGMPSGLWG</sequence>
<gene>
    <name evidence="2" type="ORF">UFOVP1392_43</name>
    <name evidence="3" type="ORF">UFOVP1569_42</name>
    <name evidence="1" type="ORF">UFOVP952_53</name>
</gene>
<evidence type="ECO:0000313" key="2">
    <source>
        <dbReference type="EMBL" id="CAB4204280.1"/>
    </source>
</evidence>
<evidence type="ECO:0000313" key="3">
    <source>
        <dbReference type="EMBL" id="CAB5230170.1"/>
    </source>
</evidence>
<dbReference type="EMBL" id="LR797334">
    <property type="protein sequence ID" value="CAB4204280.1"/>
    <property type="molecule type" value="Genomic_DNA"/>
</dbReference>
<proteinExistence type="predicted"/>
<name>A0A6J5PN62_9CAUD</name>
<evidence type="ECO:0000313" key="1">
    <source>
        <dbReference type="EMBL" id="CAB4173309.1"/>
    </source>
</evidence>
<protein>
    <submittedName>
        <fullName evidence="1">Uncharacterized protein</fullName>
    </submittedName>
</protein>
<organism evidence="1">
    <name type="scientific">uncultured Caudovirales phage</name>
    <dbReference type="NCBI Taxonomy" id="2100421"/>
    <lineage>
        <taxon>Viruses</taxon>
        <taxon>Duplodnaviria</taxon>
        <taxon>Heunggongvirae</taxon>
        <taxon>Uroviricota</taxon>
        <taxon>Caudoviricetes</taxon>
        <taxon>Peduoviridae</taxon>
        <taxon>Maltschvirus</taxon>
        <taxon>Maltschvirus maltsch</taxon>
    </lineage>
</organism>
<dbReference type="EMBL" id="LR798409">
    <property type="protein sequence ID" value="CAB5230170.1"/>
    <property type="molecule type" value="Genomic_DNA"/>
</dbReference>
<reference evidence="1" key="1">
    <citation type="submission" date="2020-05" db="EMBL/GenBank/DDBJ databases">
        <authorList>
            <person name="Chiriac C."/>
            <person name="Salcher M."/>
            <person name="Ghai R."/>
            <person name="Kavagutti S V."/>
        </authorList>
    </citation>
    <scope>NUCLEOTIDE SEQUENCE</scope>
</reference>